<proteinExistence type="predicted"/>
<reference evidence="1 2" key="1">
    <citation type="submission" date="2018-08" db="EMBL/GenBank/DDBJ databases">
        <title>A genome reference for cultivated species of the human gut microbiota.</title>
        <authorList>
            <person name="Zou Y."/>
            <person name="Xue W."/>
            <person name="Luo G."/>
        </authorList>
    </citation>
    <scope>NUCLEOTIDE SEQUENCE [LARGE SCALE GENOMIC DNA]</scope>
    <source>
        <strain evidence="1 2">AF14-26</strain>
    </source>
</reference>
<evidence type="ECO:0000313" key="1">
    <source>
        <dbReference type="EMBL" id="RGV56574.1"/>
    </source>
</evidence>
<dbReference type="RefSeq" id="WP_122142081.1">
    <property type="nucleotide sequence ID" value="NZ_QRZH01000004.1"/>
</dbReference>
<gene>
    <name evidence="1" type="ORF">DWW08_06220</name>
</gene>
<dbReference type="EMBL" id="QRZH01000004">
    <property type="protein sequence ID" value="RGV56574.1"/>
    <property type="molecule type" value="Genomic_DNA"/>
</dbReference>
<sequence length="147" mass="17313">MIHRRIYIKKYDWAVDIFYAVTCYWTDRIMECLEGIGCPDDILRSSYHNLMSCKLDTGLTYSNYNRRETVMVIGKTSSPGEFLNSFDHERKHLEAHIAQAYGIDPYGEEIAYLSGDIAQMLVKDVQLFICDCERHRRIINEQYKCHE</sequence>
<name>A0A412YGN1_BACFG</name>
<dbReference type="Proteomes" id="UP000286270">
    <property type="component" value="Unassembled WGS sequence"/>
</dbReference>
<protein>
    <submittedName>
        <fullName evidence="1">Uncharacterized protein</fullName>
    </submittedName>
</protein>
<organism evidence="1 2">
    <name type="scientific">Bacteroides fragilis</name>
    <dbReference type="NCBI Taxonomy" id="817"/>
    <lineage>
        <taxon>Bacteria</taxon>
        <taxon>Pseudomonadati</taxon>
        <taxon>Bacteroidota</taxon>
        <taxon>Bacteroidia</taxon>
        <taxon>Bacteroidales</taxon>
        <taxon>Bacteroidaceae</taxon>
        <taxon>Bacteroides</taxon>
    </lineage>
</organism>
<dbReference type="AlphaFoldDB" id="A0A412YGN1"/>
<accession>A0A412YGN1</accession>
<evidence type="ECO:0000313" key="2">
    <source>
        <dbReference type="Proteomes" id="UP000286270"/>
    </source>
</evidence>
<comment type="caution">
    <text evidence="1">The sequence shown here is derived from an EMBL/GenBank/DDBJ whole genome shotgun (WGS) entry which is preliminary data.</text>
</comment>